<dbReference type="PANTHER" id="PTHR44846:SF1">
    <property type="entry name" value="MANNOSYL-D-GLYCERATE TRANSPORT_METABOLISM SYSTEM REPRESSOR MNGR-RELATED"/>
    <property type="match status" value="1"/>
</dbReference>
<dbReference type="PROSITE" id="PS50949">
    <property type="entry name" value="HTH_GNTR"/>
    <property type="match status" value="1"/>
</dbReference>
<dbReference type="Pfam" id="PF00392">
    <property type="entry name" value="GntR"/>
    <property type="match status" value="1"/>
</dbReference>
<dbReference type="SMART" id="SM00866">
    <property type="entry name" value="UTRA"/>
    <property type="match status" value="1"/>
</dbReference>
<dbReference type="GO" id="GO:0003700">
    <property type="term" value="F:DNA-binding transcription factor activity"/>
    <property type="evidence" value="ECO:0007669"/>
    <property type="project" value="InterPro"/>
</dbReference>
<accession>A0A7W6DQL9</accession>
<keyword evidence="1" id="KW-0805">Transcription regulation</keyword>
<dbReference type="RefSeq" id="WP_183968072.1">
    <property type="nucleotide sequence ID" value="NZ_BAABBZ010000058.1"/>
</dbReference>
<dbReference type="PANTHER" id="PTHR44846">
    <property type="entry name" value="MANNOSYL-D-GLYCERATE TRANSPORT/METABOLISM SYSTEM REPRESSOR MNGR-RELATED"/>
    <property type="match status" value="1"/>
</dbReference>
<dbReference type="SUPFAM" id="SSF64288">
    <property type="entry name" value="Chorismate lyase-like"/>
    <property type="match status" value="1"/>
</dbReference>
<dbReference type="PRINTS" id="PR00035">
    <property type="entry name" value="HTHGNTR"/>
</dbReference>
<dbReference type="Gene3D" id="3.40.1410.10">
    <property type="entry name" value="Chorismate lyase-like"/>
    <property type="match status" value="1"/>
</dbReference>
<evidence type="ECO:0000256" key="1">
    <source>
        <dbReference type="ARBA" id="ARBA00023015"/>
    </source>
</evidence>
<dbReference type="InterPro" id="IPR028978">
    <property type="entry name" value="Chorismate_lyase_/UTRA_dom_sf"/>
</dbReference>
<dbReference type="GO" id="GO:0045892">
    <property type="term" value="P:negative regulation of DNA-templated transcription"/>
    <property type="evidence" value="ECO:0007669"/>
    <property type="project" value="TreeGrafter"/>
</dbReference>
<dbReference type="CDD" id="cd07377">
    <property type="entry name" value="WHTH_GntR"/>
    <property type="match status" value="1"/>
</dbReference>
<name>A0A7W6DQL9_9RHOB</name>
<organism evidence="5 6">
    <name type="scientific">Sagittula marina</name>
    <dbReference type="NCBI Taxonomy" id="943940"/>
    <lineage>
        <taxon>Bacteria</taxon>
        <taxon>Pseudomonadati</taxon>
        <taxon>Pseudomonadota</taxon>
        <taxon>Alphaproteobacteria</taxon>
        <taxon>Rhodobacterales</taxon>
        <taxon>Roseobacteraceae</taxon>
        <taxon>Sagittula</taxon>
    </lineage>
</organism>
<sequence>MKDDEIDQSESTNTPLYLRVAHKLERQIVSGERAVGTLLPPEAELAVQLGVSRHTMRQAIAQLRQRGMLSARKGVGTRVENARPQWRDRFRDNNRDDLFEFASESEMFIRTKERRGLRGKEAAELGVRPGKTLIYMEGPRHFINEPLPFCWNEVYLDPIAEPVIKDMEVQRSSLFHLIEAHTGERIVDIQQEIRAVTIRPDICEQIGQPEGTIGLRITRRYLASGGRLMEFAIQTSPADSFAYRTHVKAT</sequence>
<comment type="caution">
    <text evidence="5">The sequence shown here is derived from an EMBL/GenBank/DDBJ whole genome shotgun (WGS) entry which is preliminary data.</text>
</comment>
<evidence type="ECO:0000256" key="2">
    <source>
        <dbReference type="ARBA" id="ARBA00023125"/>
    </source>
</evidence>
<evidence type="ECO:0000313" key="6">
    <source>
        <dbReference type="Proteomes" id="UP000541426"/>
    </source>
</evidence>
<dbReference type="SMART" id="SM00345">
    <property type="entry name" value="HTH_GNTR"/>
    <property type="match status" value="1"/>
</dbReference>
<dbReference type="InterPro" id="IPR011663">
    <property type="entry name" value="UTRA"/>
</dbReference>
<dbReference type="InterPro" id="IPR050679">
    <property type="entry name" value="Bact_HTH_transcr_reg"/>
</dbReference>
<dbReference type="InterPro" id="IPR036390">
    <property type="entry name" value="WH_DNA-bd_sf"/>
</dbReference>
<keyword evidence="2 5" id="KW-0238">DNA-binding</keyword>
<dbReference type="AlphaFoldDB" id="A0A7W6DQL9"/>
<protein>
    <submittedName>
        <fullName evidence="5">DNA-binding GntR family transcriptional regulator</fullName>
    </submittedName>
</protein>
<proteinExistence type="predicted"/>
<dbReference type="GO" id="GO:0003677">
    <property type="term" value="F:DNA binding"/>
    <property type="evidence" value="ECO:0007669"/>
    <property type="project" value="UniProtKB-KW"/>
</dbReference>
<reference evidence="5 6" key="1">
    <citation type="submission" date="2020-08" db="EMBL/GenBank/DDBJ databases">
        <title>Genomic Encyclopedia of Type Strains, Phase IV (KMG-IV): sequencing the most valuable type-strain genomes for metagenomic binning, comparative biology and taxonomic classification.</title>
        <authorList>
            <person name="Goeker M."/>
        </authorList>
    </citation>
    <scope>NUCLEOTIDE SEQUENCE [LARGE SCALE GENOMIC DNA]</scope>
    <source>
        <strain evidence="5 6">DSM 102235</strain>
    </source>
</reference>
<keyword evidence="3" id="KW-0804">Transcription</keyword>
<feature type="domain" description="HTH gntR-type" evidence="4">
    <location>
        <begin position="14"/>
        <end position="82"/>
    </location>
</feature>
<dbReference type="Pfam" id="PF07702">
    <property type="entry name" value="UTRA"/>
    <property type="match status" value="1"/>
</dbReference>
<dbReference type="Proteomes" id="UP000541426">
    <property type="component" value="Unassembled WGS sequence"/>
</dbReference>
<evidence type="ECO:0000256" key="3">
    <source>
        <dbReference type="ARBA" id="ARBA00023163"/>
    </source>
</evidence>
<gene>
    <name evidence="5" type="ORF">GGQ68_003488</name>
</gene>
<evidence type="ECO:0000259" key="4">
    <source>
        <dbReference type="PROSITE" id="PS50949"/>
    </source>
</evidence>
<dbReference type="EMBL" id="JACIEJ010000009">
    <property type="protein sequence ID" value="MBB3987142.1"/>
    <property type="molecule type" value="Genomic_DNA"/>
</dbReference>
<keyword evidence="6" id="KW-1185">Reference proteome</keyword>
<dbReference type="SUPFAM" id="SSF46785">
    <property type="entry name" value="Winged helix' DNA-binding domain"/>
    <property type="match status" value="1"/>
</dbReference>
<dbReference type="Gene3D" id="1.10.10.10">
    <property type="entry name" value="Winged helix-like DNA-binding domain superfamily/Winged helix DNA-binding domain"/>
    <property type="match status" value="1"/>
</dbReference>
<evidence type="ECO:0000313" key="5">
    <source>
        <dbReference type="EMBL" id="MBB3987142.1"/>
    </source>
</evidence>
<dbReference type="InterPro" id="IPR036388">
    <property type="entry name" value="WH-like_DNA-bd_sf"/>
</dbReference>
<dbReference type="InterPro" id="IPR000524">
    <property type="entry name" value="Tscrpt_reg_HTH_GntR"/>
</dbReference>